<dbReference type="Pfam" id="PF13366">
    <property type="entry name" value="PDDEXK_3"/>
    <property type="match status" value="1"/>
</dbReference>
<dbReference type="KEGG" id="hbs:IPV69_08935"/>
<proteinExistence type="predicted"/>
<dbReference type="InterPro" id="IPR026350">
    <property type="entry name" value="GxxExxY"/>
</dbReference>
<protein>
    <submittedName>
        <fullName evidence="1">GxxExxY protein</fullName>
    </submittedName>
</protein>
<sequence length="131" mass="14729">MGFVGSLEAEIEAVARAIVDSAFKVHSKYGPGLLEGIYEECLAMELAKRGHEVLRQKRVPLFYDGVELSTPLRLDLLIDDAVVVEVKAVDKLIPIHRAQCLTYLKLTGKRLCLMINFNVELIRDGIERIIH</sequence>
<name>A0A7M2X3N9_9BACT</name>
<gene>
    <name evidence="1" type="ORF">IPV69_08935</name>
</gene>
<dbReference type="Proteomes" id="UP000593765">
    <property type="component" value="Chromosome"/>
</dbReference>
<dbReference type="AlphaFoldDB" id="A0A7M2X3N9"/>
<evidence type="ECO:0000313" key="1">
    <source>
        <dbReference type="EMBL" id="QOV92378.1"/>
    </source>
</evidence>
<dbReference type="NCBIfam" id="TIGR04256">
    <property type="entry name" value="GxxExxY"/>
    <property type="match status" value="1"/>
</dbReference>
<reference evidence="1 2" key="1">
    <citation type="submission" date="2020-10" db="EMBL/GenBank/DDBJ databases">
        <title>Wide distribution of Phycisphaera-like planctomycetes from WD2101 soil group in peatlands and genome analysis of the first cultivated representative.</title>
        <authorList>
            <person name="Dedysh S.N."/>
            <person name="Beletsky A.V."/>
            <person name="Ivanova A."/>
            <person name="Kulichevskaya I.S."/>
            <person name="Suzina N.E."/>
            <person name="Philippov D.A."/>
            <person name="Rakitin A.L."/>
            <person name="Mardanov A.V."/>
            <person name="Ravin N.V."/>
        </authorList>
    </citation>
    <scope>NUCLEOTIDE SEQUENCE [LARGE SCALE GENOMIC DNA]</scope>
    <source>
        <strain evidence="1 2">M1803</strain>
    </source>
</reference>
<organism evidence="1 2">
    <name type="scientific">Humisphaera borealis</name>
    <dbReference type="NCBI Taxonomy" id="2807512"/>
    <lineage>
        <taxon>Bacteria</taxon>
        <taxon>Pseudomonadati</taxon>
        <taxon>Planctomycetota</taxon>
        <taxon>Phycisphaerae</taxon>
        <taxon>Tepidisphaerales</taxon>
        <taxon>Tepidisphaeraceae</taxon>
        <taxon>Humisphaera</taxon>
    </lineage>
</organism>
<evidence type="ECO:0000313" key="2">
    <source>
        <dbReference type="Proteomes" id="UP000593765"/>
    </source>
</evidence>
<dbReference type="EMBL" id="CP063458">
    <property type="protein sequence ID" value="QOV92378.1"/>
    <property type="molecule type" value="Genomic_DNA"/>
</dbReference>
<keyword evidence="2" id="KW-1185">Reference proteome</keyword>
<accession>A0A7M2X3N9</accession>